<gene>
    <name evidence="8" type="ORF">ACFSVN_10420</name>
</gene>
<dbReference type="Pfam" id="PF00877">
    <property type="entry name" value="NLPC_P60"/>
    <property type="match status" value="1"/>
</dbReference>
<comment type="caution">
    <text evidence="8">The sequence shown here is derived from an EMBL/GenBank/DDBJ whole genome shotgun (WGS) entry which is preliminary data.</text>
</comment>
<sequence>MKSDGIIIQKALLILLAAGIFSACGTVKRGAVPWEEEPANMTSEPPEATESSSGVPEVDEAAAPQIQERQEFLQLAYNDWKGVPYLLGGSGYTGIDCSAFMQVVFEDYFSKLIPRTTLEQLEFGDPVRKEQIETGDMVFFKTGRRTYHVGVMVNRSEFLHASTSEGVKISALDHPFWEETYLAARRVI</sequence>
<protein>
    <submittedName>
        <fullName evidence="8">NlpC/P60 family protein</fullName>
    </submittedName>
</protein>
<evidence type="ECO:0000313" key="9">
    <source>
        <dbReference type="Proteomes" id="UP001597460"/>
    </source>
</evidence>
<dbReference type="Gene3D" id="3.90.1720.10">
    <property type="entry name" value="endopeptidase domain like (from Nostoc punctiforme)"/>
    <property type="match status" value="1"/>
</dbReference>
<dbReference type="RefSeq" id="WP_390302064.1">
    <property type="nucleotide sequence ID" value="NZ_JBHULI010000024.1"/>
</dbReference>
<keyword evidence="5" id="KW-0788">Thiol protease</keyword>
<keyword evidence="2" id="KW-0645">Protease</keyword>
<keyword evidence="3" id="KW-0732">Signal</keyword>
<evidence type="ECO:0000256" key="1">
    <source>
        <dbReference type="ARBA" id="ARBA00007074"/>
    </source>
</evidence>
<accession>A0ABW5JK46</accession>
<dbReference type="SUPFAM" id="SSF54001">
    <property type="entry name" value="Cysteine proteinases"/>
    <property type="match status" value="1"/>
</dbReference>
<dbReference type="InterPro" id="IPR000064">
    <property type="entry name" value="NLP_P60_dom"/>
</dbReference>
<evidence type="ECO:0000256" key="4">
    <source>
        <dbReference type="ARBA" id="ARBA00022801"/>
    </source>
</evidence>
<organism evidence="8 9">
    <name type="scientific">Gracilimonas halophila</name>
    <dbReference type="NCBI Taxonomy" id="1834464"/>
    <lineage>
        <taxon>Bacteria</taxon>
        <taxon>Pseudomonadati</taxon>
        <taxon>Balneolota</taxon>
        <taxon>Balneolia</taxon>
        <taxon>Balneolales</taxon>
        <taxon>Balneolaceae</taxon>
        <taxon>Gracilimonas</taxon>
    </lineage>
</organism>
<comment type="similarity">
    <text evidence="1">Belongs to the peptidase C40 family.</text>
</comment>
<dbReference type="PANTHER" id="PTHR47360:SF1">
    <property type="entry name" value="ENDOPEPTIDASE NLPC-RELATED"/>
    <property type="match status" value="1"/>
</dbReference>
<evidence type="ECO:0000256" key="5">
    <source>
        <dbReference type="ARBA" id="ARBA00022807"/>
    </source>
</evidence>
<dbReference type="PROSITE" id="PS51257">
    <property type="entry name" value="PROKAR_LIPOPROTEIN"/>
    <property type="match status" value="1"/>
</dbReference>
<feature type="compositionally biased region" description="Low complexity" evidence="6">
    <location>
        <begin position="42"/>
        <end position="53"/>
    </location>
</feature>
<evidence type="ECO:0000259" key="7">
    <source>
        <dbReference type="PROSITE" id="PS51935"/>
    </source>
</evidence>
<evidence type="ECO:0000256" key="6">
    <source>
        <dbReference type="SAM" id="MobiDB-lite"/>
    </source>
</evidence>
<dbReference type="PANTHER" id="PTHR47360">
    <property type="entry name" value="MUREIN DD-ENDOPEPTIDASE MEPS/MUREIN LD-CARBOXYPEPTIDASE"/>
    <property type="match status" value="1"/>
</dbReference>
<feature type="region of interest" description="Disordered" evidence="6">
    <location>
        <begin position="36"/>
        <end position="60"/>
    </location>
</feature>
<dbReference type="PROSITE" id="PS51935">
    <property type="entry name" value="NLPC_P60"/>
    <property type="match status" value="1"/>
</dbReference>
<dbReference type="EMBL" id="JBHULI010000024">
    <property type="protein sequence ID" value="MFD2532860.1"/>
    <property type="molecule type" value="Genomic_DNA"/>
</dbReference>
<dbReference type="InterPro" id="IPR052062">
    <property type="entry name" value="Murein_DD/LD_carboxypeptidase"/>
</dbReference>
<dbReference type="InterPro" id="IPR038765">
    <property type="entry name" value="Papain-like_cys_pep_sf"/>
</dbReference>
<proteinExistence type="inferred from homology"/>
<dbReference type="Proteomes" id="UP001597460">
    <property type="component" value="Unassembled WGS sequence"/>
</dbReference>
<evidence type="ECO:0000256" key="3">
    <source>
        <dbReference type="ARBA" id="ARBA00022729"/>
    </source>
</evidence>
<reference evidence="9" key="1">
    <citation type="journal article" date="2019" name="Int. J. Syst. Evol. Microbiol.">
        <title>The Global Catalogue of Microorganisms (GCM) 10K type strain sequencing project: providing services to taxonomists for standard genome sequencing and annotation.</title>
        <authorList>
            <consortium name="The Broad Institute Genomics Platform"/>
            <consortium name="The Broad Institute Genome Sequencing Center for Infectious Disease"/>
            <person name="Wu L."/>
            <person name="Ma J."/>
        </authorList>
    </citation>
    <scope>NUCLEOTIDE SEQUENCE [LARGE SCALE GENOMIC DNA]</scope>
    <source>
        <strain evidence="9">KCTC 52042</strain>
    </source>
</reference>
<evidence type="ECO:0000313" key="8">
    <source>
        <dbReference type="EMBL" id="MFD2532860.1"/>
    </source>
</evidence>
<name>A0ABW5JK46_9BACT</name>
<evidence type="ECO:0000256" key="2">
    <source>
        <dbReference type="ARBA" id="ARBA00022670"/>
    </source>
</evidence>
<keyword evidence="9" id="KW-1185">Reference proteome</keyword>
<feature type="domain" description="NlpC/P60" evidence="7">
    <location>
        <begin position="59"/>
        <end position="188"/>
    </location>
</feature>
<keyword evidence="4" id="KW-0378">Hydrolase</keyword>